<evidence type="ECO:0000313" key="4">
    <source>
        <dbReference type="Proteomes" id="UP000242972"/>
    </source>
</evidence>
<dbReference type="InterPro" id="IPR016161">
    <property type="entry name" value="Ald_DH/histidinol_DH"/>
</dbReference>
<dbReference type="InterPro" id="IPR015590">
    <property type="entry name" value="Aldehyde_DH_dom"/>
</dbReference>
<dbReference type="SUPFAM" id="SSF53720">
    <property type="entry name" value="ALDH-like"/>
    <property type="match status" value="1"/>
</dbReference>
<gene>
    <name evidence="3" type="ORF">C7B46_20240</name>
</gene>
<organism evidence="3 4">
    <name type="scientific">Sulfobacillus benefaciens</name>
    <dbReference type="NCBI Taxonomy" id="453960"/>
    <lineage>
        <taxon>Bacteria</taxon>
        <taxon>Bacillati</taxon>
        <taxon>Bacillota</taxon>
        <taxon>Clostridia</taxon>
        <taxon>Eubacteriales</taxon>
        <taxon>Clostridiales Family XVII. Incertae Sedis</taxon>
        <taxon>Sulfobacillus</taxon>
    </lineage>
</organism>
<evidence type="ECO:0000259" key="2">
    <source>
        <dbReference type="Pfam" id="PF00171"/>
    </source>
</evidence>
<dbReference type="InterPro" id="IPR016163">
    <property type="entry name" value="Ald_DH_C"/>
</dbReference>
<protein>
    <recommendedName>
        <fullName evidence="2">Aldehyde dehydrogenase domain-containing protein</fullName>
    </recommendedName>
</protein>
<dbReference type="Gene3D" id="3.40.309.10">
    <property type="entry name" value="Aldehyde Dehydrogenase, Chain A, domain 2"/>
    <property type="match status" value="1"/>
</dbReference>
<dbReference type="Proteomes" id="UP000242972">
    <property type="component" value="Unassembled WGS sequence"/>
</dbReference>
<comment type="similarity">
    <text evidence="1">Belongs to the aldehyde dehydrogenase family.</text>
</comment>
<reference evidence="3 4" key="1">
    <citation type="journal article" date="2014" name="BMC Genomics">
        <title>Comparison of environmental and isolate Sulfobacillus genomes reveals diverse carbon, sulfur, nitrogen, and hydrogen metabolisms.</title>
        <authorList>
            <person name="Justice N.B."/>
            <person name="Norman A."/>
            <person name="Brown C.T."/>
            <person name="Singh A."/>
            <person name="Thomas B.C."/>
            <person name="Banfield J.F."/>
        </authorList>
    </citation>
    <scope>NUCLEOTIDE SEQUENCE [LARGE SCALE GENOMIC DNA]</scope>
    <source>
        <strain evidence="3">AMDSBA4</strain>
    </source>
</reference>
<sequence>MENQDSSRLLRDETFGPIAPLVPFQSFQEAIALANDSDYGLAAIVYSNDGNHVMDAIENLRAGMIKVNTKRGKAPGATSEPYGISGLGHGYGVEVFNELTRQKSIQWIRGDEIE</sequence>
<feature type="domain" description="Aldehyde dehydrogenase" evidence="2">
    <location>
        <begin position="4"/>
        <end position="105"/>
    </location>
</feature>
<dbReference type="EMBL" id="PXYW01000132">
    <property type="protein sequence ID" value="PSR26129.1"/>
    <property type="molecule type" value="Genomic_DNA"/>
</dbReference>
<dbReference type="GO" id="GO:0016620">
    <property type="term" value="F:oxidoreductase activity, acting on the aldehyde or oxo group of donors, NAD or NADP as acceptor"/>
    <property type="evidence" value="ECO:0007669"/>
    <property type="project" value="InterPro"/>
</dbReference>
<name>A0A2T2WV61_9FIRM</name>
<accession>A0A2T2WV61</accession>
<evidence type="ECO:0000256" key="1">
    <source>
        <dbReference type="ARBA" id="ARBA00009986"/>
    </source>
</evidence>
<dbReference type="PANTHER" id="PTHR42804:SF1">
    <property type="entry name" value="ALDEHYDE DEHYDROGENASE-RELATED"/>
    <property type="match status" value="1"/>
</dbReference>
<proteinExistence type="inferred from homology"/>
<comment type="caution">
    <text evidence="3">The sequence shown here is derived from an EMBL/GenBank/DDBJ whole genome shotgun (WGS) entry which is preliminary data.</text>
</comment>
<dbReference type="Pfam" id="PF00171">
    <property type="entry name" value="Aldedh"/>
    <property type="match status" value="1"/>
</dbReference>
<evidence type="ECO:0000313" key="3">
    <source>
        <dbReference type="EMBL" id="PSR26129.1"/>
    </source>
</evidence>
<dbReference type="PANTHER" id="PTHR42804">
    <property type="entry name" value="ALDEHYDE DEHYDROGENASE"/>
    <property type="match status" value="1"/>
</dbReference>
<dbReference type="AlphaFoldDB" id="A0A2T2WV61"/>